<name>A0A090QMV3_9FLAO</name>
<evidence type="ECO:0000313" key="24">
    <source>
        <dbReference type="EMBL" id="GAK96856.1"/>
    </source>
</evidence>
<dbReference type="InterPro" id="IPR011712">
    <property type="entry name" value="Sig_transdc_His_kin_sub3_dim/P"/>
</dbReference>
<evidence type="ECO:0000256" key="16">
    <source>
        <dbReference type="ARBA" id="ARBA00023014"/>
    </source>
</evidence>
<dbReference type="GO" id="GO:0000155">
    <property type="term" value="F:phosphorelay sensor kinase activity"/>
    <property type="evidence" value="ECO:0007669"/>
    <property type="project" value="InterPro"/>
</dbReference>
<keyword evidence="21" id="KW-1133">Transmembrane helix</keyword>
<dbReference type="GO" id="GO:0046983">
    <property type="term" value="F:protein dimerization activity"/>
    <property type="evidence" value="ECO:0007669"/>
    <property type="project" value="InterPro"/>
</dbReference>
<evidence type="ECO:0000256" key="20">
    <source>
        <dbReference type="SAM" id="Coils"/>
    </source>
</evidence>
<keyword evidence="21" id="KW-0472">Membrane</keyword>
<comment type="subcellular location">
    <subcellularLocation>
        <location evidence="3">Cytoplasm</location>
    </subcellularLocation>
</comment>
<evidence type="ECO:0000256" key="12">
    <source>
        <dbReference type="ARBA" id="ARBA00022777"/>
    </source>
</evidence>
<dbReference type="Gene3D" id="3.30.565.10">
    <property type="entry name" value="Histidine kinase-like ATPase, C-terminal domain"/>
    <property type="match status" value="1"/>
</dbReference>
<evidence type="ECO:0000256" key="22">
    <source>
        <dbReference type="SAM" id="SignalP"/>
    </source>
</evidence>
<dbReference type="GO" id="GO:0051539">
    <property type="term" value="F:4 iron, 4 sulfur cluster binding"/>
    <property type="evidence" value="ECO:0007669"/>
    <property type="project" value="UniProtKB-KW"/>
</dbReference>
<dbReference type="Proteomes" id="UP000029221">
    <property type="component" value="Unassembled WGS sequence"/>
</dbReference>
<dbReference type="PROSITE" id="PS50005">
    <property type="entry name" value="TPR"/>
    <property type="match status" value="1"/>
</dbReference>
<feature type="domain" description="Histidine kinase" evidence="23">
    <location>
        <begin position="397"/>
        <end position="585"/>
    </location>
</feature>
<dbReference type="Gene3D" id="1.20.5.1930">
    <property type="match status" value="1"/>
</dbReference>
<dbReference type="SUPFAM" id="SSF48452">
    <property type="entry name" value="TPR-like"/>
    <property type="match status" value="1"/>
</dbReference>
<evidence type="ECO:0000256" key="4">
    <source>
        <dbReference type="ARBA" id="ARBA00012438"/>
    </source>
</evidence>
<dbReference type="InterPro" id="IPR050482">
    <property type="entry name" value="Sensor_HK_TwoCompSys"/>
</dbReference>
<dbReference type="EMBL" id="BBML01000003">
    <property type="protein sequence ID" value="GAK96856.1"/>
    <property type="molecule type" value="Genomic_DNA"/>
</dbReference>
<dbReference type="SUPFAM" id="SSF55874">
    <property type="entry name" value="ATPase domain of HSP90 chaperone/DNA topoisomerase II/histidine kinase"/>
    <property type="match status" value="1"/>
</dbReference>
<sequence length="585" mass="67637">MRTVASLLFLFISQWIVAQEFSYVDLLINNYDNEYETTLAIVDTLNLDDYSIYEQYRIKIAESAAQYGIDHDAPAHYNRLLELKKSCDPQDLKSLFYINDELIYAYFYVSEVPDGFMDLIEVNKKIAKKLEDPDLEITSYLYSTGYLIHNNQYNQAKNELWKAREIAKEYNKTEDIFTVESNLSVVYQRQGLLDSALIFQKKIEKYYSKIKDTTGLYGNYNNTGQVYKRMENYEKFLEYTLKAQELAPDNLDLLNLINNKRNLAEAYHYNNKYKLSSELFVDVLDNIDTINARQSESKIQELEAKYETAEKEKKIAEQETKNEQNQKVIIALIATAVLISVIGLWFYNNQRKKKLLVEKEKKLIMAQKDKILKEQELSTIDAMIAGQEKERKEIATELHDDLGSSLTTMKLHFENLKRQAAQQDNKIYFDRTEQLLNDTYEKIRQMSHKRFTGVLASKGLIPSVESLAQKISQSKELDVEVIHYGLDTTLENSLELLIFRIIQELLNNIIKHAQASEAFINLTAYEDHLNIMIEDNGIGMNVVSIKPTDGMGLYSIEKKVENTGGTFEIDSQPGFGTTITIDIPL</sequence>
<protein>
    <recommendedName>
        <fullName evidence="5">Oxygen sensor histidine kinase NreB</fullName>
        <ecNumber evidence="4">2.7.13.3</ecNumber>
    </recommendedName>
    <alternativeName>
        <fullName evidence="18">Nitrogen regulation protein B</fullName>
    </alternativeName>
</protein>
<evidence type="ECO:0000256" key="19">
    <source>
        <dbReference type="PROSITE-ProRule" id="PRU00339"/>
    </source>
</evidence>
<dbReference type="GO" id="GO:0016020">
    <property type="term" value="C:membrane"/>
    <property type="evidence" value="ECO:0007669"/>
    <property type="project" value="InterPro"/>
</dbReference>
<evidence type="ECO:0000256" key="11">
    <source>
        <dbReference type="ARBA" id="ARBA00022741"/>
    </source>
</evidence>
<dbReference type="InterPro" id="IPR019734">
    <property type="entry name" value="TPR_rpt"/>
</dbReference>
<comment type="function">
    <text evidence="17">Member of the two-component regulatory system NreB/NreC involved in the control of dissimilatory nitrate/nitrite reduction in response to oxygen. NreB functions as a direct oxygen sensor histidine kinase which is autophosphorylated, in the absence of oxygen, probably at the conserved histidine residue, and transfers its phosphate group probably to a conserved aspartate residue of NreC. NreB/NreC activates the expression of the nitrate (narGHJI) and nitrite (nir) reductase operons, as well as the putative nitrate transporter gene narT.</text>
</comment>
<dbReference type="Pfam" id="PF07730">
    <property type="entry name" value="HisKA_3"/>
    <property type="match status" value="1"/>
</dbReference>
<dbReference type="PRINTS" id="PR00344">
    <property type="entry name" value="BCTRLSENSOR"/>
</dbReference>
<evidence type="ECO:0000256" key="9">
    <source>
        <dbReference type="ARBA" id="ARBA00022679"/>
    </source>
</evidence>
<evidence type="ECO:0000256" key="21">
    <source>
        <dbReference type="SAM" id="Phobius"/>
    </source>
</evidence>
<evidence type="ECO:0000256" key="6">
    <source>
        <dbReference type="ARBA" id="ARBA00022485"/>
    </source>
</evidence>
<keyword evidence="8" id="KW-0597">Phosphoprotein</keyword>
<dbReference type="STRING" id="319236.BST91_03310"/>
<dbReference type="Gene3D" id="1.25.40.10">
    <property type="entry name" value="Tetratricopeptide repeat domain"/>
    <property type="match status" value="1"/>
</dbReference>
<keyword evidence="9" id="KW-0808">Transferase</keyword>
<keyword evidence="22" id="KW-0732">Signal</keyword>
<keyword evidence="11" id="KW-0547">Nucleotide-binding</keyword>
<dbReference type="PROSITE" id="PS50109">
    <property type="entry name" value="HIS_KIN"/>
    <property type="match status" value="1"/>
</dbReference>
<keyword evidence="14" id="KW-0408">Iron</keyword>
<keyword evidence="19" id="KW-0802">TPR repeat</keyword>
<proteinExistence type="predicted"/>
<keyword evidence="6" id="KW-0004">4Fe-4S</keyword>
<keyword evidence="21" id="KW-0812">Transmembrane</keyword>
<evidence type="ECO:0000256" key="17">
    <source>
        <dbReference type="ARBA" id="ARBA00024827"/>
    </source>
</evidence>
<keyword evidence="7" id="KW-0963">Cytoplasm</keyword>
<evidence type="ECO:0000256" key="10">
    <source>
        <dbReference type="ARBA" id="ARBA00022723"/>
    </source>
</evidence>
<dbReference type="GO" id="GO:0005737">
    <property type="term" value="C:cytoplasm"/>
    <property type="evidence" value="ECO:0007669"/>
    <property type="project" value="UniProtKB-SubCell"/>
</dbReference>
<comment type="catalytic activity">
    <reaction evidence="1">
        <text>ATP + protein L-histidine = ADP + protein N-phospho-L-histidine.</text>
        <dbReference type="EC" id="2.7.13.3"/>
    </reaction>
</comment>
<comment type="cofactor">
    <cofactor evidence="2">
        <name>[4Fe-4S] cluster</name>
        <dbReference type="ChEBI" id="CHEBI:49883"/>
    </cofactor>
</comment>
<dbReference type="GO" id="GO:0046872">
    <property type="term" value="F:metal ion binding"/>
    <property type="evidence" value="ECO:0007669"/>
    <property type="project" value="UniProtKB-KW"/>
</dbReference>
<keyword evidence="13" id="KW-0067">ATP-binding</keyword>
<comment type="caution">
    <text evidence="24">The sequence shown here is derived from an EMBL/GenBank/DDBJ whole genome shotgun (WGS) entry which is preliminary data.</text>
</comment>
<feature type="coiled-coil region" evidence="20">
    <location>
        <begin position="292"/>
        <end position="326"/>
    </location>
</feature>
<evidence type="ECO:0000256" key="1">
    <source>
        <dbReference type="ARBA" id="ARBA00000085"/>
    </source>
</evidence>
<dbReference type="InterPro" id="IPR005467">
    <property type="entry name" value="His_kinase_dom"/>
</dbReference>
<dbReference type="eggNOG" id="COG4585">
    <property type="taxonomic scope" value="Bacteria"/>
</dbReference>
<keyword evidence="25" id="KW-1185">Reference proteome</keyword>
<dbReference type="RefSeq" id="WP_042278381.1">
    <property type="nucleotide sequence ID" value="NZ_BBML01000003.1"/>
</dbReference>
<keyword evidence="15" id="KW-0902">Two-component regulatory system</keyword>
<dbReference type="EC" id="2.7.13.3" evidence="4"/>
<evidence type="ECO:0000256" key="2">
    <source>
        <dbReference type="ARBA" id="ARBA00001966"/>
    </source>
</evidence>
<keyword evidence="12 24" id="KW-0418">Kinase</keyword>
<keyword evidence="10" id="KW-0479">Metal-binding</keyword>
<dbReference type="GO" id="GO:0005524">
    <property type="term" value="F:ATP binding"/>
    <property type="evidence" value="ECO:0007669"/>
    <property type="project" value="UniProtKB-KW"/>
</dbReference>
<evidence type="ECO:0000256" key="7">
    <source>
        <dbReference type="ARBA" id="ARBA00022490"/>
    </source>
</evidence>
<dbReference type="InterPro" id="IPR003594">
    <property type="entry name" value="HATPase_dom"/>
</dbReference>
<dbReference type="InterPro" id="IPR011990">
    <property type="entry name" value="TPR-like_helical_dom_sf"/>
</dbReference>
<evidence type="ECO:0000256" key="5">
    <source>
        <dbReference type="ARBA" id="ARBA00017322"/>
    </source>
</evidence>
<evidence type="ECO:0000256" key="15">
    <source>
        <dbReference type="ARBA" id="ARBA00023012"/>
    </source>
</evidence>
<evidence type="ECO:0000256" key="8">
    <source>
        <dbReference type="ARBA" id="ARBA00022553"/>
    </source>
</evidence>
<keyword evidence="16" id="KW-0411">Iron-sulfur</keyword>
<accession>A0A090QMV3</accession>
<keyword evidence="20" id="KW-0175">Coiled coil</keyword>
<dbReference type="PANTHER" id="PTHR24421">
    <property type="entry name" value="NITRATE/NITRITE SENSOR PROTEIN NARX-RELATED"/>
    <property type="match status" value="1"/>
</dbReference>
<evidence type="ECO:0000256" key="13">
    <source>
        <dbReference type="ARBA" id="ARBA00022840"/>
    </source>
</evidence>
<evidence type="ECO:0000259" key="23">
    <source>
        <dbReference type="PROSITE" id="PS50109"/>
    </source>
</evidence>
<reference evidence="24" key="1">
    <citation type="journal article" date="2014" name="Genome Announc.">
        <title>Draft Genome Sequences of Marine Flavobacterium Nonlabens Strains NR17, NR24, NR27, NR32, NR33, and Ara13.</title>
        <authorList>
            <person name="Nakanishi M."/>
            <person name="Meirelles P."/>
            <person name="Suzuki R."/>
            <person name="Takatani N."/>
            <person name="Mino S."/>
            <person name="Suda W."/>
            <person name="Oshima K."/>
            <person name="Hattori M."/>
            <person name="Ohkuma M."/>
            <person name="Hosokawa M."/>
            <person name="Miyashita K."/>
            <person name="Thompson F.L."/>
            <person name="Niwa A."/>
            <person name="Sawabe T."/>
            <person name="Sawabe T."/>
        </authorList>
    </citation>
    <scope>NUCLEOTIDE SEQUENCE [LARGE SCALE GENOMIC DNA]</scope>
    <source>
        <strain evidence="24">JCM 19294</strain>
    </source>
</reference>
<dbReference type="CDD" id="cd16917">
    <property type="entry name" value="HATPase_UhpB-NarQ-NarX-like"/>
    <property type="match status" value="1"/>
</dbReference>
<dbReference type="Pfam" id="PF02518">
    <property type="entry name" value="HATPase_c"/>
    <property type="match status" value="1"/>
</dbReference>
<dbReference type="InterPro" id="IPR036890">
    <property type="entry name" value="HATPase_C_sf"/>
</dbReference>
<gene>
    <name evidence="24" type="ORF">JCM19294_1165</name>
</gene>
<dbReference type="InterPro" id="IPR004358">
    <property type="entry name" value="Sig_transdc_His_kin-like_C"/>
</dbReference>
<dbReference type="AlphaFoldDB" id="A0A090QMV3"/>
<evidence type="ECO:0000256" key="3">
    <source>
        <dbReference type="ARBA" id="ARBA00004496"/>
    </source>
</evidence>
<feature type="signal peptide" evidence="22">
    <location>
        <begin position="1"/>
        <end position="18"/>
    </location>
</feature>
<evidence type="ECO:0000313" key="25">
    <source>
        <dbReference type="Proteomes" id="UP000029221"/>
    </source>
</evidence>
<evidence type="ECO:0000256" key="14">
    <source>
        <dbReference type="ARBA" id="ARBA00023004"/>
    </source>
</evidence>
<organism evidence="24 25">
    <name type="scientific">Nonlabens tegetincola</name>
    <dbReference type="NCBI Taxonomy" id="323273"/>
    <lineage>
        <taxon>Bacteria</taxon>
        <taxon>Pseudomonadati</taxon>
        <taxon>Bacteroidota</taxon>
        <taxon>Flavobacteriia</taxon>
        <taxon>Flavobacteriales</taxon>
        <taxon>Flavobacteriaceae</taxon>
        <taxon>Nonlabens</taxon>
    </lineage>
</organism>
<feature type="repeat" description="TPR" evidence="19">
    <location>
        <begin position="217"/>
        <end position="250"/>
    </location>
</feature>
<feature type="chain" id="PRO_5001861900" description="Oxygen sensor histidine kinase NreB" evidence="22">
    <location>
        <begin position="19"/>
        <end position="585"/>
    </location>
</feature>
<dbReference type="SMART" id="SM00387">
    <property type="entry name" value="HATPase_c"/>
    <property type="match status" value="1"/>
</dbReference>
<dbReference type="PANTHER" id="PTHR24421:SF10">
    <property type="entry name" value="NITRATE_NITRITE SENSOR PROTEIN NARQ"/>
    <property type="match status" value="1"/>
</dbReference>
<evidence type="ECO:0000256" key="18">
    <source>
        <dbReference type="ARBA" id="ARBA00030800"/>
    </source>
</evidence>
<feature type="transmembrane region" description="Helical" evidence="21">
    <location>
        <begin position="328"/>
        <end position="347"/>
    </location>
</feature>